<protein>
    <recommendedName>
        <fullName evidence="2">DNA primase</fullName>
    </recommendedName>
</protein>
<gene>
    <name evidence="1" type="ORF">SDC9_120084</name>
</gene>
<dbReference type="EMBL" id="VSSQ01025156">
    <property type="protein sequence ID" value="MPM73108.1"/>
    <property type="molecule type" value="Genomic_DNA"/>
</dbReference>
<evidence type="ECO:0000313" key="1">
    <source>
        <dbReference type="EMBL" id="MPM73108.1"/>
    </source>
</evidence>
<comment type="caution">
    <text evidence="1">The sequence shown here is derived from an EMBL/GenBank/DDBJ whole genome shotgun (WGS) entry which is preliminary data.</text>
</comment>
<reference evidence="1" key="1">
    <citation type="submission" date="2019-08" db="EMBL/GenBank/DDBJ databases">
        <authorList>
            <person name="Kucharzyk K."/>
            <person name="Murdoch R.W."/>
            <person name="Higgins S."/>
            <person name="Loffler F."/>
        </authorList>
    </citation>
    <scope>NUCLEOTIDE SEQUENCE</scope>
</reference>
<accession>A0A645C6W2</accession>
<name>A0A645C6W2_9ZZZZ</name>
<organism evidence="1">
    <name type="scientific">bioreactor metagenome</name>
    <dbReference type="NCBI Taxonomy" id="1076179"/>
    <lineage>
        <taxon>unclassified sequences</taxon>
        <taxon>metagenomes</taxon>
        <taxon>ecological metagenomes</taxon>
    </lineage>
</organism>
<proteinExistence type="predicted"/>
<sequence length="377" mass="42959">MNAIKWNYDDYAIQMGSGNLFQTILEDYETLGVIGEEHNKLMCYLAATSRLMDNPLNILVLSSSGAGKSTLQDKTLKLIPPEHVVRASAITDKALYYMKSLKNKLLALEEAAGVKDTYAIRTLISEGYLAQETVSGGQGQSLHVEGGCSIFQTTTNPEINPETKSRFFILGVDESREQTRRILAMQRKSHTLEGLKDQSDKEGIIRKHWAFQRLLEPYAVVNPYAEELFYEDDRLQARRDQPKFLNLCKAVAFLNQMKKPLKNYNGIEYIEVSREDIEQATTLASELLGISLDDLSLPARNLLQLLLELPRTFTRKEVMDHTGWTKTRLHIHLTELIEMELVLPESQKRNQLQTYKLLYNGEGQDGRRFMLGLRGVQ</sequence>
<dbReference type="AlphaFoldDB" id="A0A645C6W2"/>
<evidence type="ECO:0008006" key="2">
    <source>
        <dbReference type="Google" id="ProtNLM"/>
    </source>
</evidence>